<dbReference type="PRINTS" id="PR00956">
    <property type="entry name" value="FLGMOTORFLIN"/>
</dbReference>
<comment type="caution">
    <text evidence="8">The sequence shown here is derived from an EMBL/GenBank/DDBJ whole genome shotgun (WGS) entry which is preliminary data.</text>
</comment>
<dbReference type="GO" id="GO:0009425">
    <property type="term" value="C:bacterial-type flagellum basal body"/>
    <property type="evidence" value="ECO:0007669"/>
    <property type="project" value="InterPro"/>
</dbReference>
<dbReference type="InterPro" id="IPR001543">
    <property type="entry name" value="FliN-like_C"/>
</dbReference>
<evidence type="ECO:0000256" key="1">
    <source>
        <dbReference type="ARBA" id="ARBA00004413"/>
    </source>
</evidence>
<evidence type="ECO:0000313" key="8">
    <source>
        <dbReference type="EMBL" id="PFG37430.1"/>
    </source>
</evidence>
<proteinExistence type="inferred from homology"/>
<dbReference type="Gene3D" id="2.30.330.10">
    <property type="entry name" value="SpoA-like"/>
    <property type="match status" value="1"/>
</dbReference>
<dbReference type="InterPro" id="IPR036429">
    <property type="entry name" value="SpoA-like_sf"/>
</dbReference>
<dbReference type="SUPFAM" id="SSF101801">
    <property type="entry name" value="Surface presentation of antigens (SPOA)"/>
    <property type="match status" value="1"/>
</dbReference>
<dbReference type="GO" id="GO:0071973">
    <property type="term" value="P:bacterial-type flagellum-dependent cell motility"/>
    <property type="evidence" value="ECO:0007669"/>
    <property type="project" value="InterPro"/>
</dbReference>
<dbReference type="EMBL" id="PDJH01000001">
    <property type="protein sequence ID" value="PFG37430.1"/>
    <property type="molecule type" value="Genomic_DNA"/>
</dbReference>
<keyword evidence="3" id="KW-1003">Cell membrane</keyword>
<feature type="domain" description="Flagellar motor switch protein FliN-like C-terminal" evidence="7">
    <location>
        <begin position="177"/>
        <end position="247"/>
    </location>
</feature>
<evidence type="ECO:0000256" key="5">
    <source>
        <dbReference type="ARBA" id="ARBA00022779"/>
    </source>
</evidence>
<keyword evidence="5" id="KW-0283">Flagellar rotation</keyword>
<dbReference type="GO" id="GO:0005886">
    <property type="term" value="C:plasma membrane"/>
    <property type="evidence" value="ECO:0007669"/>
    <property type="project" value="UniProtKB-SubCell"/>
</dbReference>
<dbReference type="RefSeq" id="WP_098458481.1">
    <property type="nucleotide sequence ID" value="NZ_PDJH01000001.1"/>
</dbReference>
<keyword evidence="8" id="KW-0969">Cilium</keyword>
<keyword evidence="8" id="KW-0282">Flagellum</keyword>
<evidence type="ECO:0000256" key="6">
    <source>
        <dbReference type="ARBA" id="ARBA00023136"/>
    </source>
</evidence>
<keyword evidence="9" id="KW-1185">Reference proteome</keyword>
<name>A0A2A9EGS5_9MICO</name>
<dbReference type="AlphaFoldDB" id="A0A2A9EGS5"/>
<dbReference type="Pfam" id="PF01052">
    <property type="entry name" value="FliMN_C"/>
    <property type="match status" value="1"/>
</dbReference>
<dbReference type="GO" id="GO:0006935">
    <property type="term" value="P:chemotaxis"/>
    <property type="evidence" value="ECO:0007669"/>
    <property type="project" value="UniProtKB-KW"/>
</dbReference>
<accession>A0A2A9EGS5</accession>
<dbReference type="InterPro" id="IPR051469">
    <property type="entry name" value="FliN/MopA/SpaO"/>
</dbReference>
<keyword evidence="4" id="KW-0145">Chemotaxis</keyword>
<dbReference type="InterPro" id="IPR001172">
    <property type="entry name" value="FliN_T3SS_HrcQb"/>
</dbReference>
<dbReference type="NCBIfam" id="TIGR02480">
    <property type="entry name" value="fliN"/>
    <property type="match status" value="1"/>
</dbReference>
<organism evidence="8 9">
    <name type="scientific">Flavimobilis soli</name>
    <dbReference type="NCBI Taxonomy" id="442709"/>
    <lineage>
        <taxon>Bacteria</taxon>
        <taxon>Bacillati</taxon>
        <taxon>Actinomycetota</taxon>
        <taxon>Actinomycetes</taxon>
        <taxon>Micrococcales</taxon>
        <taxon>Jonesiaceae</taxon>
        <taxon>Flavimobilis</taxon>
    </lineage>
</organism>
<reference evidence="8 9" key="1">
    <citation type="submission" date="2017-10" db="EMBL/GenBank/DDBJ databases">
        <title>Sequencing the genomes of 1000 actinobacteria strains.</title>
        <authorList>
            <person name="Klenk H.-P."/>
        </authorList>
    </citation>
    <scope>NUCLEOTIDE SEQUENCE [LARGE SCALE GENOMIC DNA]</scope>
    <source>
        <strain evidence="8 9">DSM 21574</strain>
    </source>
</reference>
<keyword evidence="6" id="KW-0472">Membrane</keyword>
<evidence type="ECO:0000259" key="7">
    <source>
        <dbReference type="Pfam" id="PF01052"/>
    </source>
</evidence>
<dbReference type="OrthoDB" id="9773459at2"/>
<dbReference type="InterPro" id="IPR012826">
    <property type="entry name" value="FliN"/>
</dbReference>
<evidence type="ECO:0000256" key="3">
    <source>
        <dbReference type="ARBA" id="ARBA00022475"/>
    </source>
</evidence>
<comment type="similarity">
    <text evidence="2">Belongs to the FliN/MopA/SpaO family.</text>
</comment>
<protein>
    <submittedName>
        <fullName evidence="8">Flagellar motor switch protein FliN/FliY</fullName>
    </submittedName>
</protein>
<comment type="subcellular location">
    <subcellularLocation>
        <location evidence="1">Cell membrane</location>
        <topology evidence="1">Peripheral membrane protein</topology>
        <orientation evidence="1">Cytoplasmic side</orientation>
    </subcellularLocation>
</comment>
<sequence length="254" mass="26059">MKKTQAALAVESELALKAALALVELIPSDVPLAVRGVEPADLAPTGAGVVANVVGAVSAELVAVVGETVDRAISGAGEDVSLADALRPALQAASDSFGEGVLSDVRIAPDACDLLVVPGAHLFALTVADEVQGWFAVRIKQAAAASAAAAPAAAAAKPVEEKNIRPMDLTNMSTMRMLYDVEMTLTAEIGRAKLPVRQVLELVPGAVIELDRVAGSPADLMVNGRLIARGEVVVVDEDYGLRVTEIVDLGQAGL</sequence>
<gene>
    <name evidence="8" type="ORF">ATL41_2192</name>
</gene>
<dbReference type="Proteomes" id="UP000221394">
    <property type="component" value="Unassembled WGS sequence"/>
</dbReference>
<evidence type="ECO:0000256" key="4">
    <source>
        <dbReference type="ARBA" id="ARBA00022500"/>
    </source>
</evidence>
<evidence type="ECO:0000256" key="2">
    <source>
        <dbReference type="ARBA" id="ARBA00009226"/>
    </source>
</evidence>
<evidence type="ECO:0000313" key="9">
    <source>
        <dbReference type="Proteomes" id="UP000221394"/>
    </source>
</evidence>
<dbReference type="GO" id="GO:0003774">
    <property type="term" value="F:cytoskeletal motor activity"/>
    <property type="evidence" value="ECO:0007669"/>
    <property type="project" value="InterPro"/>
</dbReference>
<dbReference type="PANTHER" id="PTHR43484">
    <property type="match status" value="1"/>
</dbReference>
<keyword evidence="8" id="KW-0966">Cell projection</keyword>
<dbReference type="PANTHER" id="PTHR43484:SF1">
    <property type="entry name" value="FLAGELLAR MOTOR SWITCH PROTEIN FLIN"/>
    <property type="match status" value="1"/>
</dbReference>